<dbReference type="Pfam" id="PF13672">
    <property type="entry name" value="PP2C_2"/>
    <property type="match status" value="1"/>
</dbReference>
<dbReference type="SUPFAM" id="SSF81606">
    <property type="entry name" value="PP2C-like"/>
    <property type="match status" value="1"/>
</dbReference>
<dbReference type="Gene3D" id="3.60.40.10">
    <property type="entry name" value="PPM-type phosphatase domain"/>
    <property type="match status" value="1"/>
</dbReference>
<dbReference type="RefSeq" id="WP_201073581.1">
    <property type="nucleotide sequence ID" value="NZ_CP067420.1"/>
</dbReference>
<dbReference type="InterPro" id="IPR036457">
    <property type="entry name" value="PPM-type-like_dom_sf"/>
</dbReference>
<evidence type="ECO:0000313" key="3">
    <source>
        <dbReference type="Proteomes" id="UP000595197"/>
    </source>
</evidence>
<organism evidence="2 3">
    <name type="scientific">Skermanella cutis</name>
    <dbReference type="NCBI Taxonomy" id="2775420"/>
    <lineage>
        <taxon>Bacteria</taxon>
        <taxon>Pseudomonadati</taxon>
        <taxon>Pseudomonadota</taxon>
        <taxon>Alphaproteobacteria</taxon>
        <taxon>Rhodospirillales</taxon>
        <taxon>Azospirillaceae</taxon>
        <taxon>Skermanella</taxon>
    </lineage>
</organism>
<sequence>MWKASRVGLSSDMPRLIIRSAFASVTGRQHEASGTPCQDAALLHRLGRSGVIAAVADGAGSARHAEIGASVAVSAATHVLATLKSNVFALDEPKAVLNQIQEALTAKACEIGCEVRDLACTLMAVLVMKCEDDFGWAAFHIGDGVIAAEMDGQLQVLSRPENGEFGNSTYFLTDAGASTRFRAYKGQSKAVAFALMTDGAAESLYHRASGRLAPAVGTLVGWSRSLHPQTYKSALNKNMRNVISIKTGDDATLAIVSLGIKGA</sequence>
<feature type="domain" description="PPM-type phosphatase" evidence="1">
    <location>
        <begin position="26"/>
        <end position="237"/>
    </location>
</feature>
<keyword evidence="3" id="KW-1185">Reference proteome</keyword>
<evidence type="ECO:0000259" key="1">
    <source>
        <dbReference type="Pfam" id="PF13672"/>
    </source>
</evidence>
<name>A0ABX7B4H9_9PROT</name>
<proteinExistence type="predicted"/>
<dbReference type="InterPro" id="IPR001932">
    <property type="entry name" value="PPM-type_phosphatase-like_dom"/>
</dbReference>
<evidence type="ECO:0000313" key="2">
    <source>
        <dbReference type="EMBL" id="QQP88544.1"/>
    </source>
</evidence>
<protein>
    <submittedName>
        <fullName evidence="2">Protein phosphatase 2C domain-containing protein</fullName>
    </submittedName>
</protein>
<reference evidence="2" key="1">
    <citation type="submission" date="2021-02" db="EMBL/GenBank/DDBJ databases">
        <title>Skermanella TT6 skin isolate.</title>
        <authorList>
            <person name="Lee K."/>
            <person name="Ganzorig M."/>
        </authorList>
    </citation>
    <scope>NUCLEOTIDE SEQUENCE</scope>
    <source>
        <strain evidence="2">TT6</strain>
    </source>
</reference>
<dbReference type="Proteomes" id="UP000595197">
    <property type="component" value="Chromosome"/>
</dbReference>
<dbReference type="EMBL" id="CP067420">
    <property type="protein sequence ID" value="QQP88544.1"/>
    <property type="molecule type" value="Genomic_DNA"/>
</dbReference>
<accession>A0ABX7B4H9</accession>
<gene>
    <name evidence="2" type="ORF">IGS68_21325</name>
</gene>